<evidence type="ECO:0000259" key="1">
    <source>
        <dbReference type="PROSITE" id="PS50943"/>
    </source>
</evidence>
<dbReference type="InterPro" id="IPR041413">
    <property type="entry name" value="MLTR_LBD"/>
</dbReference>
<accession>A0ABV3G2W1</accession>
<comment type="caution">
    <text evidence="2">The sequence shown here is derived from an EMBL/GenBank/DDBJ whole genome shotgun (WGS) entry which is preliminary data.</text>
</comment>
<dbReference type="Proteomes" id="UP001551695">
    <property type="component" value="Unassembled WGS sequence"/>
</dbReference>
<keyword evidence="3" id="KW-1185">Reference proteome</keyword>
<evidence type="ECO:0000313" key="3">
    <source>
        <dbReference type="Proteomes" id="UP001551695"/>
    </source>
</evidence>
<dbReference type="Pfam" id="PF17765">
    <property type="entry name" value="MLTR_LBD"/>
    <property type="match status" value="1"/>
</dbReference>
<dbReference type="SUPFAM" id="SSF47413">
    <property type="entry name" value="lambda repressor-like DNA-binding domains"/>
    <property type="match status" value="1"/>
</dbReference>
<protein>
    <submittedName>
        <fullName evidence="2">Helix-turn-helix transcriptional regulator</fullName>
    </submittedName>
</protein>
<dbReference type="PANTHER" id="PTHR35010">
    <property type="entry name" value="BLL4672 PROTEIN-RELATED"/>
    <property type="match status" value="1"/>
</dbReference>
<proteinExistence type="predicted"/>
<dbReference type="Gene3D" id="3.30.450.180">
    <property type="match status" value="1"/>
</dbReference>
<dbReference type="PROSITE" id="PS50943">
    <property type="entry name" value="HTH_CROC1"/>
    <property type="match status" value="1"/>
</dbReference>
<dbReference type="InterPro" id="IPR010982">
    <property type="entry name" value="Lambda_DNA-bd_dom_sf"/>
</dbReference>
<gene>
    <name evidence="2" type="ORF">AB0I48_29755</name>
</gene>
<evidence type="ECO:0000313" key="2">
    <source>
        <dbReference type="EMBL" id="MEV0711751.1"/>
    </source>
</evidence>
<feature type="domain" description="HTH cro/C1-type" evidence="1">
    <location>
        <begin position="35"/>
        <end position="82"/>
    </location>
</feature>
<dbReference type="SMART" id="SM00530">
    <property type="entry name" value="HTH_XRE"/>
    <property type="match status" value="1"/>
</dbReference>
<dbReference type="Gene3D" id="1.10.260.40">
    <property type="entry name" value="lambda repressor-like DNA-binding domains"/>
    <property type="match status" value="1"/>
</dbReference>
<reference evidence="2 3" key="1">
    <citation type="submission" date="2024-06" db="EMBL/GenBank/DDBJ databases">
        <title>The Natural Products Discovery Center: Release of the First 8490 Sequenced Strains for Exploring Actinobacteria Biosynthetic Diversity.</title>
        <authorList>
            <person name="Kalkreuter E."/>
            <person name="Kautsar S.A."/>
            <person name="Yang D."/>
            <person name="Bader C.D."/>
            <person name="Teijaro C.N."/>
            <person name="Fluegel L."/>
            <person name="Davis C.M."/>
            <person name="Simpson J.R."/>
            <person name="Lauterbach L."/>
            <person name="Steele A.D."/>
            <person name="Gui C."/>
            <person name="Meng S."/>
            <person name="Li G."/>
            <person name="Viehrig K."/>
            <person name="Ye F."/>
            <person name="Su P."/>
            <person name="Kiefer A.F."/>
            <person name="Nichols A."/>
            <person name="Cepeda A.J."/>
            <person name="Yan W."/>
            <person name="Fan B."/>
            <person name="Jiang Y."/>
            <person name="Adhikari A."/>
            <person name="Zheng C.-J."/>
            <person name="Schuster L."/>
            <person name="Cowan T.M."/>
            <person name="Smanski M.J."/>
            <person name="Chevrette M.G."/>
            <person name="De Carvalho L.P.S."/>
            <person name="Shen B."/>
        </authorList>
    </citation>
    <scope>NUCLEOTIDE SEQUENCE [LARGE SCALE GENOMIC DNA]</scope>
    <source>
        <strain evidence="2 3">NPDC050403</strain>
    </source>
</reference>
<sequence length="274" mass="30627">MTDKGELAAFLKARRARLRPADVGLPENGQRRTPGLRRQEVAQLAGISVEYYIRLEQSRGPRPSQQVLAALSRALLLTVDERDYLLRVAGHHPSPLVGPNRTVPESIRIILDTMTETPAYVVDATYEVLAWNRAAIPFIGDLATVPDAERNIVRWTFRTAADHPRWSDEDTVAFARSTVADLRAAYARYPGHPALAALVTELLGTAPRFAAMWHDHDVEIRRTHRKRVAHPELGALEFECQVLHVSDTDQRMIVYCAAPNSPTAEVFRALSATR</sequence>
<name>A0ABV3G2W1_9NOCA</name>
<dbReference type="PANTHER" id="PTHR35010:SF2">
    <property type="entry name" value="BLL4672 PROTEIN"/>
    <property type="match status" value="1"/>
</dbReference>
<dbReference type="Pfam" id="PF13560">
    <property type="entry name" value="HTH_31"/>
    <property type="match status" value="1"/>
</dbReference>
<dbReference type="EMBL" id="JBFAKC010000017">
    <property type="protein sequence ID" value="MEV0711751.1"/>
    <property type="molecule type" value="Genomic_DNA"/>
</dbReference>
<dbReference type="RefSeq" id="WP_357788412.1">
    <property type="nucleotide sequence ID" value="NZ_JBFAKC010000017.1"/>
</dbReference>
<organism evidence="2 3">
    <name type="scientific">Nocardia aurea</name>
    <dbReference type="NCBI Taxonomy" id="2144174"/>
    <lineage>
        <taxon>Bacteria</taxon>
        <taxon>Bacillati</taxon>
        <taxon>Actinomycetota</taxon>
        <taxon>Actinomycetes</taxon>
        <taxon>Mycobacteriales</taxon>
        <taxon>Nocardiaceae</taxon>
        <taxon>Nocardia</taxon>
    </lineage>
</organism>
<dbReference type="InterPro" id="IPR001387">
    <property type="entry name" value="Cro/C1-type_HTH"/>
</dbReference>